<feature type="transmembrane region" description="Helical" evidence="22">
    <location>
        <begin position="1252"/>
        <end position="1272"/>
    </location>
</feature>
<evidence type="ECO:0000256" key="8">
    <source>
        <dbReference type="ARBA" id="ARBA00022692"/>
    </source>
</evidence>
<evidence type="ECO:0000256" key="13">
    <source>
        <dbReference type="ARBA" id="ARBA00022840"/>
    </source>
</evidence>
<keyword evidence="15 22" id="KW-0472">Membrane</keyword>
<sequence length="1629" mass="177431">MVWLIYFSTFIFSFLTLSSADDAAVMAKLLASFSTAPSGWSNTTDCCTWTNVSCDGGRVTVIQLISQSLSGTLPSDLGTLTRLDTLSLQENSFSGPMPSFANHTSLRLLYLDNNKFSSIPSGFFQGLTNLQVLSLSANQNIPPWTIPTELTQATGLLRFYASETNLFGTLPDFFGSFPNLTHLRLTYNNLSGTLPQSFGGSRIQNLRLNSQKNGLSGTIDVLSSMTQLSQVWLFDNEFIGPIPDLSNCTSLFDLQLRDNQFTGLIPASLMSIATLRNVSLDNNELQGPYPQFPSSVSNHTLGTNSFCKNAPGPCDDQVTTLLEIAAAFGYPSKLAKSWTGNNACVGWTSIICDSQGNIITINFAKQQFVGTISPAFAKLTSLRNLFLGNNKLTGSIPDALTNITRLQVLDVSNNNLSGLIPKFGDSLNLTTTGNPLIGTNGTSPSGNKAGMGSSGTSVLPGMIAGIVIVVIIFVVVVLFISIKCYVSSRHRKFGGVVNPENGGTTSVPNIEISIEVLKQVTNNFNEDNILGRGGFGVVYRGEYHDGTTVAVKRMESAARGSKGINDFQAEISVLTKVRHIHLVSLLGCCISGNERLLVYEYMPQGTLTQHLFDLGENGCSLLTWKQRIQIAMDVARGVEYLHTLAPQIFIHRDLKPSNILLGDDMRAKVADFGLVKIAPDGKNPVSTRVAGTFGYLAPEYGDLGKALGAVPRRLILPVLGKALGAVPRRLRCPTSKRASPTFNLISCEAKEVVYHRIPIFEYRNTMVHYFLRFTAYKVESGESSLRCGTSEPPRYCAQSLAEDRQNESPRHCAEALFDVGHLSLLGTAPRALPRTGKMSLLGTAPRALPRVTTKADVYAFGVVLMQPITGRKAVDDTLPDDNPHLVTWFCGILKNKESITMAIDQTINPDEETMESIYRVAELAGHCTTPKPYQRPDMGVLHGISIHTQQPQTKPMNIKTGRLQTHFSLSQSQMVLLIYLSTFIFSFLTLSSADDAAVMAKLLASFGTAPSGWSTTTDCCKWKNVSCDGNNRVTSINLFKQFLTGTLPSNLGTLTRLTTLSLQGNSLSGPIPSLANLTYLRRLYLDNNNFSSIPSGFFQGLTSLQTLTLSQNLNLTPWTIPTELTQASSLVTFYASSANIIGSLPDFFGYFPSLDDLRLSFNNLNGTLPKSFGVTSLSYLYLDNNNLMGSIPDALTNITTLQVLDVSNNYLSGSIPKFGDSVNLITIGNPLIGKYGNTAGTGSSGTSVSPGIVAGIVIAVIIFSVVVLFFSIKCYISSKHRKFGGVKNPENGGTSVPNVEISIEVLEQVTNNFNEDNILGRGGSGVVYKGEYHDGTKVAVKRMESSAIVGKGIKEFQAEISVLTKVRHRHLVSLLGCCINGNERLLVYEYMPRGTLTQLLFDWGESGWSPLTWMQRIQIAMDVARGVEYLHSLATQIFIHRDLKPSNILLGDDMRAKVADFGLVKIVPDEKYSEPTRLAGTFGYIAPEYGATGTVTTKADVYAFGVVLIQLVTGRKAVDDTLPDENPHLVTWFRRILNNKETTANAIDQTINPDAETMESIYKVAELAGLCTSPKPYQRPDMGYVVNILSPLVGQWKPACPNTSNGVEDIYSFDQSMSLPQDSQRWQTM</sequence>
<protein>
    <recommendedName>
        <fullName evidence="3">non-specific serine/threonine protein kinase</fullName>
        <ecNumber evidence="3">2.7.11.1</ecNumber>
    </recommendedName>
</protein>
<evidence type="ECO:0000256" key="9">
    <source>
        <dbReference type="ARBA" id="ARBA00022729"/>
    </source>
</evidence>
<dbReference type="FunFam" id="3.80.10.10:FF:000190">
    <property type="entry name" value="Receptor-like kinase TMK4"/>
    <property type="match status" value="1"/>
</dbReference>
<dbReference type="SUPFAM" id="SSF56112">
    <property type="entry name" value="Protein kinase-like (PK-like)"/>
    <property type="match status" value="3"/>
</dbReference>
<dbReference type="FunFam" id="3.30.200.20:FF:000039">
    <property type="entry name" value="receptor-like protein kinase FERONIA"/>
    <property type="match status" value="2"/>
</dbReference>
<dbReference type="PROSITE" id="PS00108">
    <property type="entry name" value="PROTEIN_KINASE_ST"/>
    <property type="match status" value="2"/>
</dbReference>
<dbReference type="Proteomes" id="UP001459277">
    <property type="component" value="Unassembled WGS sequence"/>
</dbReference>
<evidence type="ECO:0000256" key="12">
    <source>
        <dbReference type="ARBA" id="ARBA00022777"/>
    </source>
</evidence>
<reference evidence="25 26" key="1">
    <citation type="submission" date="2024-01" db="EMBL/GenBank/DDBJ databases">
        <title>A telomere-to-telomere, gap-free genome of sweet tea (Lithocarpus litseifolius).</title>
        <authorList>
            <person name="Zhou J."/>
        </authorList>
    </citation>
    <scope>NUCLEOTIDE SEQUENCE [LARGE SCALE GENOMIC DNA]</scope>
    <source>
        <strain evidence="25">Zhou-2022a</strain>
        <tissue evidence="25">Leaf</tissue>
    </source>
</reference>
<evidence type="ECO:0000256" key="14">
    <source>
        <dbReference type="ARBA" id="ARBA00022989"/>
    </source>
</evidence>
<dbReference type="GO" id="GO:0005886">
    <property type="term" value="C:plasma membrane"/>
    <property type="evidence" value="ECO:0007669"/>
    <property type="project" value="UniProtKB-SubCell"/>
</dbReference>
<dbReference type="EMBL" id="JAZDWU010000005">
    <property type="protein sequence ID" value="KAL0000612.1"/>
    <property type="molecule type" value="Genomic_DNA"/>
</dbReference>
<name>A0AAW2CRA6_9ROSI</name>
<dbReference type="PROSITE" id="PS50011">
    <property type="entry name" value="PROTEIN_KINASE_DOM"/>
    <property type="match status" value="2"/>
</dbReference>
<evidence type="ECO:0000256" key="21">
    <source>
        <dbReference type="PROSITE-ProRule" id="PRU10141"/>
    </source>
</evidence>
<keyword evidence="9 23" id="KW-0732">Signal</keyword>
<evidence type="ECO:0000256" key="11">
    <source>
        <dbReference type="ARBA" id="ARBA00022741"/>
    </source>
</evidence>
<dbReference type="Pfam" id="PF13855">
    <property type="entry name" value="LRR_8"/>
    <property type="match status" value="3"/>
</dbReference>
<dbReference type="GO" id="GO:0005524">
    <property type="term" value="F:ATP binding"/>
    <property type="evidence" value="ECO:0007669"/>
    <property type="project" value="UniProtKB-UniRule"/>
</dbReference>
<keyword evidence="17" id="KW-0675">Receptor</keyword>
<evidence type="ECO:0000256" key="6">
    <source>
        <dbReference type="ARBA" id="ARBA00022614"/>
    </source>
</evidence>
<keyword evidence="13 21" id="KW-0067">ATP-binding</keyword>
<gene>
    <name evidence="25" type="ORF">SO802_014393</name>
</gene>
<comment type="catalytic activity">
    <reaction evidence="19">
        <text>L-threonyl-[protein] + ATP = O-phospho-L-threonyl-[protein] + ADP + H(+)</text>
        <dbReference type="Rhea" id="RHEA:46608"/>
        <dbReference type="Rhea" id="RHEA-COMP:11060"/>
        <dbReference type="Rhea" id="RHEA-COMP:11605"/>
        <dbReference type="ChEBI" id="CHEBI:15378"/>
        <dbReference type="ChEBI" id="CHEBI:30013"/>
        <dbReference type="ChEBI" id="CHEBI:30616"/>
        <dbReference type="ChEBI" id="CHEBI:61977"/>
        <dbReference type="ChEBI" id="CHEBI:456216"/>
        <dbReference type="EC" id="2.7.11.1"/>
    </reaction>
</comment>
<evidence type="ECO:0000256" key="15">
    <source>
        <dbReference type="ARBA" id="ARBA00023136"/>
    </source>
</evidence>
<dbReference type="Gene3D" id="3.80.10.10">
    <property type="entry name" value="Ribonuclease Inhibitor"/>
    <property type="match status" value="3"/>
</dbReference>
<dbReference type="SMART" id="SM00220">
    <property type="entry name" value="S_TKc"/>
    <property type="match status" value="2"/>
</dbReference>
<evidence type="ECO:0000256" key="19">
    <source>
        <dbReference type="ARBA" id="ARBA00047899"/>
    </source>
</evidence>
<dbReference type="InterPro" id="IPR001245">
    <property type="entry name" value="Ser-Thr/Tyr_kinase_cat_dom"/>
</dbReference>
<dbReference type="PROSITE" id="PS51450">
    <property type="entry name" value="LRR"/>
    <property type="match status" value="3"/>
</dbReference>
<evidence type="ECO:0000256" key="17">
    <source>
        <dbReference type="ARBA" id="ARBA00023170"/>
    </source>
</evidence>
<feature type="binding site" evidence="21">
    <location>
        <position position="552"/>
    </location>
    <ligand>
        <name>ATP</name>
        <dbReference type="ChEBI" id="CHEBI:30616"/>
    </ligand>
</feature>
<evidence type="ECO:0000259" key="24">
    <source>
        <dbReference type="PROSITE" id="PS50011"/>
    </source>
</evidence>
<dbReference type="SMART" id="SM00369">
    <property type="entry name" value="LRR_TYP"/>
    <property type="match status" value="8"/>
</dbReference>
<keyword evidence="12" id="KW-0418">Kinase</keyword>
<evidence type="ECO:0000256" key="4">
    <source>
        <dbReference type="ARBA" id="ARBA00022475"/>
    </source>
</evidence>
<feature type="binding site" evidence="21">
    <location>
        <position position="1351"/>
    </location>
    <ligand>
        <name>ATP</name>
        <dbReference type="ChEBI" id="CHEBI:30616"/>
    </ligand>
</feature>
<keyword evidence="5" id="KW-0723">Serine/threonine-protein kinase</keyword>
<dbReference type="GO" id="GO:0051707">
    <property type="term" value="P:response to other organism"/>
    <property type="evidence" value="ECO:0007669"/>
    <property type="project" value="UniProtKB-ARBA"/>
</dbReference>
<evidence type="ECO:0000256" key="18">
    <source>
        <dbReference type="ARBA" id="ARBA00023180"/>
    </source>
</evidence>
<dbReference type="Pfam" id="PF00560">
    <property type="entry name" value="LRR_1"/>
    <property type="match status" value="4"/>
</dbReference>
<dbReference type="InterPro" id="IPR032675">
    <property type="entry name" value="LRR_dom_sf"/>
</dbReference>
<evidence type="ECO:0000256" key="16">
    <source>
        <dbReference type="ARBA" id="ARBA00023157"/>
    </source>
</evidence>
<dbReference type="EC" id="2.7.11.1" evidence="3"/>
<dbReference type="PANTHER" id="PTHR47986">
    <property type="entry name" value="OSJNBA0070M12.3 PROTEIN"/>
    <property type="match status" value="1"/>
</dbReference>
<organism evidence="25 26">
    <name type="scientific">Lithocarpus litseifolius</name>
    <dbReference type="NCBI Taxonomy" id="425828"/>
    <lineage>
        <taxon>Eukaryota</taxon>
        <taxon>Viridiplantae</taxon>
        <taxon>Streptophyta</taxon>
        <taxon>Embryophyta</taxon>
        <taxon>Tracheophyta</taxon>
        <taxon>Spermatophyta</taxon>
        <taxon>Magnoliopsida</taxon>
        <taxon>eudicotyledons</taxon>
        <taxon>Gunneridae</taxon>
        <taxon>Pentapetalae</taxon>
        <taxon>rosids</taxon>
        <taxon>fabids</taxon>
        <taxon>Fagales</taxon>
        <taxon>Fagaceae</taxon>
        <taxon>Lithocarpus</taxon>
    </lineage>
</organism>
<evidence type="ECO:0000256" key="2">
    <source>
        <dbReference type="ARBA" id="ARBA00008684"/>
    </source>
</evidence>
<keyword evidence="26" id="KW-1185">Reference proteome</keyword>
<dbReference type="InterPro" id="IPR008271">
    <property type="entry name" value="Ser/Thr_kinase_AS"/>
</dbReference>
<dbReference type="Gene3D" id="3.30.200.20">
    <property type="entry name" value="Phosphorylase Kinase, domain 1"/>
    <property type="match status" value="2"/>
</dbReference>
<keyword evidence="4" id="KW-1003">Cell membrane</keyword>
<dbReference type="Pfam" id="PF00069">
    <property type="entry name" value="Pkinase"/>
    <property type="match status" value="1"/>
</dbReference>
<dbReference type="InterPro" id="IPR000719">
    <property type="entry name" value="Prot_kinase_dom"/>
</dbReference>
<dbReference type="Pfam" id="PF07714">
    <property type="entry name" value="PK_Tyr_Ser-Thr"/>
    <property type="match status" value="1"/>
</dbReference>
<keyword evidence="14 22" id="KW-1133">Transmembrane helix</keyword>
<feature type="domain" description="Protein kinase" evidence="24">
    <location>
        <begin position="524"/>
        <end position="824"/>
    </location>
</feature>
<keyword evidence="6" id="KW-0433">Leucine-rich repeat</keyword>
<feature type="chain" id="PRO_5043934938" description="non-specific serine/threonine protein kinase" evidence="23">
    <location>
        <begin position="21"/>
        <end position="1629"/>
    </location>
</feature>
<feature type="domain" description="Protein kinase" evidence="24">
    <location>
        <begin position="1313"/>
        <end position="1593"/>
    </location>
</feature>
<keyword evidence="7" id="KW-0808">Transferase</keyword>
<evidence type="ECO:0000256" key="5">
    <source>
        <dbReference type="ARBA" id="ARBA00022527"/>
    </source>
</evidence>
<evidence type="ECO:0000256" key="22">
    <source>
        <dbReference type="SAM" id="Phobius"/>
    </source>
</evidence>
<accession>A0AAW2CRA6</accession>
<evidence type="ECO:0000256" key="10">
    <source>
        <dbReference type="ARBA" id="ARBA00022737"/>
    </source>
</evidence>
<evidence type="ECO:0000313" key="26">
    <source>
        <dbReference type="Proteomes" id="UP001459277"/>
    </source>
</evidence>
<evidence type="ECO:0000313" key="25">
    <source>
        <dbReference type="EMBL" id="KAL0000612.1"/>
    </source>
</evidence>
<feature type="transmembrane region" description="Helical" evidence="22">
    <location>
        <begin position="458"/>
        <end position="482"/>
    </location>
</feature>
<keyword evidence="10" id="KW-0677">Repeat</keyword>
<dbReference type="FunFam" id="1.10.510.10:FF:000468">
    <property type="entry name" value="PTI1-like tyrosine-protein kinase 3"/>
    <property type="match status" value="1"/>
</dbReference>
<keyword evidence="18" id="KW-0325">Glycoprotein</keyword>
<evidence type="ECO:0000256" key="7">
    <source>
        <dbReference type="ARBA" id="ARBA00022679"/>
    </source>
</evidence>
<keyword evidence="8 22" id="KW-0812">Transmembrane</keyword>
<keyword evidence="16" id="KW-1015">Disulfide bond</keyword>
<evidence type="ECO:0000256" key="20">
    <source>
        <dbReference type="ARBA" id="ARBA00048679"/>
    </source>
</evidence>
<dbReference type="PANTHER" id="PTHR47986:SF10">
    <property type="entry name" value="RECEPTOR-LIKE KINASE TMK4"/>
    <property type="match status" value="1"/>
</dbReference>
<dbReference type="InterPro" id="IPR011009">
    <property type="entry name" value="Kinase-like_dom_sf"/>
</dbReference>
<dbReference type="GO" id="GO:0004674">
    <property type="term" value="F:protein serine/threonine kinase activity"/>
    <property type="evidence" value="ECO:0007669"/>
    <property type="project" value="UniProtKB-KW"/>
</dbReference>
<evidence type="ECO:0000256" key="1">
    <source>
        <dbReference type="ARBA" id="ARBA00004162"/>
    </source>
</evidence>
<comment type="catalytic activity">
    <reaction evidence="20">
        <text>L-seryl-[protein] + ATP = O-phospho-L-seryl-[protein] + ADP + H(+)</text>
        <dbReference type="Rhea" id="RHEA:17989"/>
        <dbReference type="Rhea" id="RHEA-COMP:9863"/>
        <dbReference type="Rhea" id="RHEA-COMP:11604"/>
        <dbReference type="ChEBI" id="CHEBI:15378"/>
        <dbReference type="ChEBI" id="CHEBI:29999"/>
        <dbReference type="ChEBI" id="CHEBI:30616"/>
        <dbReference type="ChEBI" id="CHEBI:83421"/>
        <dbReference type="ChEBI" id="CHEBI:456216"/>
        <dbReference type="EC" id="2.7.11.1"/>
    </reaction>
</comment>
<comment type="caution">
    <text evidence="25">The sequence shown here is derived from an EMBL/GenBank/DDBJ whole genome shotgun (WGS) entry which is preliminary data.</text>
</comment>
<dbReference type="SUPFAM" id="SSF52058">
    <property type="entry name" value="L domain-like"/>
    <property type="match status" value="2"/>
</dbReference>
<dbReference type="InterPro" id="IPR001611">
    <property type="entry name" value="Leu-rich_rpt"/>
</dbReference>
<dbReference type="InterPro" id="IPR003591">
    <property type="entry name" value="Leu-rich_rpt_typical-subtyp"/>
</dbReference>
<dbReference type="CDD" id="cd14066">
    <property type="entry name" value="STKc_IRAK"/>
    <property type="match status" value="1"/>
</dbReference>
<feature type="signal peptide" evidence="23">
    <location>
        <begin position="1"/>
        <end position="20"/>
    </location>
</feature>
<dbReference type="Pfam" id="PF08263">
    <property type="entry name" value="LRRNT_2"/>
    <property type="match status" value="3"/>
</dbReference>
<comment type="similarity">
    <text evidence="2">Belongs to the protein kinase superfamily. Ser/Thr protein kinase family.</text>
</comment>
<dbReference type="InterPro" id="IPR013210">
    <property type="entry name" value="LRR_N_plant-typ"/>
</dbReference>
<evidence type="ECO:0000256" key="3">
    <source>
        <dbReference type="ARBA" id="ARBA00012513"/>
    </source>
</evidence>
<proteinExistence type="inferred from homology"/>
<dbReference type="Gene3D" id="1.10.510.10">
    <property type="entry name" value="Transferase(Phosphotransferase) domain 1"/>
    <property type="match status" value="3"/>
</dbReference>
<keyword evidence="11 21" id="KW-0547">Nucleotide-binding</keyword>
<evidence type="ECO:0000256" key="23">
    <source>
        <dbReference type="SAM" id="SignalP"/>
    </source>
</evidence>
<dbReference type="PROSITE" id="PS00107">
    <property type="entry name" value="PROTEIN_KINASE_ATP"/>
    <property type="match status" value="2"/>
</dbReference>
<feature type="transmembrane region" description="Helical" evidence="22">
    <location>
        <begin position="974"/>
        <end position="993"/>
    </location>
</feature>
<dbReference type="InterPro" id="IPR052422">
    <property type="entry name" value="Auxin_Ser/Thr_Kinase"/>
</dbReference>
<dbReference type="InterPro" id="IPR017441">
    <property type="entry name" value="Protein_kinase_ATP_BS"/>
</dbReference>
<dbReference type="FunFam" id="3.80.10.10:FF:000129">
    <property type="entry name" value="Leucine-rich repeat receptor-like kinase"/>
    <property type="match status" value="2"/>
</dbReference>
<dbReference type="FunFam" id="1.10.510.10:FF:001023">
    <property type="entry name" value="Os07g0541700 protein"/>
    <property type="match status" value="1"/>
</dbReference>
<comment type="subcellular location">
    <subcellularLocation>
        <location evidence="1">Cell membrane</location>
        <topology evidence="1">Single-pass membrane protein</topology>
    </subcellularLocation>
</comment>